<evidence type="ECO:0000313" key="3">
    <source>
        <dbReference type="Proteomes" id="UP001358586"/>
    </source>
</evidence>
<protein>
    <submittedName>
        <fullName evidence="2">Uncharacterized protein</fullName>
    </submittedName>
</protein>
<accession>A0ABR0QRE7</accession>
<dbReference type="Proteomes" id="UP001358586">
    <property type="component" value="Chromosome 2"/>
</dbReference>
<proteinExistence type="predicted"/>
<name>A0ABR0QRE7_GOSAR</name>
<feature type="compositionally biased region" description="Polar residues" evidence="1">
    <location>
        <begin position="22"/>
        <end position="35"/>
    </location>
</feature>
<reference evidence="2 3" key="1">
    <citation type="submission" date="2023-03" db="EMBL/GenBank/DDBJ databases">
        <title>WGS of Gossypium arboreum.</title>
        <authorList>
            <person name="Yu D."/>
        </authorList>
    </citation>
    <scope>NUCLEOTIDE SEQUENCE [LARGE SCALE GENOMIC DNA]</scope>
    <source>
        <tissue evidence="2">Leaf</tissue>
    </source>
</reference>
<sequence length="193" mass="21814">MANTNGVIITVYVESHPTTAQSSSQSVPLINTNPVSKKPKRGQCYDRRARLLAYTQQLRAADKYHHPIQWNHSSPKSKAKTKGFVCTPILLQFGFKMKLIKSNIRKLIQAITGSSIEPKSGSSQRTISRSSRRAYREVPDSHILGSSSEHYREAQEEPYIGMLLRATVCPQHMRITIYWDAPKSYNGKLARTI</sequence>
<organism evidence="2 3">
    <name type="scientific">Gossypium arboreum</name>
    <name type="common">Tree cotton</name>
    <name type="synonym">Gossypium nanking</name>
    <dbReference type="NCBI Taxonomy" id="29729"/>
    <lineage>
        <taxon>Eukaryota</taxon>
        <taxon>Viridiplantae</taxon>
        <taxon>Streptophyta</taxon>
        <taxon>Embryophyta</taxon>
        <taxon>Tracheophyta</taxon>
        <taxon>Spermatophyta</taxon>
        <taxon>Magnoliopsida</taxon>
        <taxon>eudicotyledons</taxon>
        <taxon>Gunneridae</taxon>
        <taxon>Pentapetalae</taxon>
        <taxon>rosids</taxon>
        <taxon>malvids</taxon>
        <taxon>Malvales</taxon>
        <taxon>Malvaceae</taxon>
        <taxon>Malvoideae</taxon>
        <taxon>Gossypium</taxon>
    </lineage>
</organism>
<feature type="compositionally biased region" description="Low complexity" evidence="1">
    <location>
        <begin position="120"/>
        <end position="129"/>
    </location>
</feature>
<gene>
    <name evidence="2" type="ORF">PVK06_004231</name>
</gene>
<feature type="region of interest" description="Disordered" evidence="1">
    <location>
        <begin position="115"/>
        <end position="134"/>
    </location>
</feature>
<evidence type="ECO:0000256" key="1">
    <source>
        <dbReference type="SAM" id="MobiDB-lite"/>
    </source>
</evidence>
<feature type="region of interest" description="Disordered" evidence="1">
    <location>
        <begin position="22"/>
        <end position="42"/>
    </location>
</feature>
<comment type="caution">
    <text evidence="2">The sequence shown here is derived from an EMBL/GenBank/DDBJ whole genome shotgun (WGS) entry which is preliminary data.</text>
</comment>
<evidence type="ECO:0000313" key="2">
    <source>
        <dbReference type="EMBL" id="KAK5841906.1"/>
    </source>
</evidence>
<dbReference type="EMBL" id="JARKNE010000002">
    <property type="protein sequence ID" value="KAK5841906.1"/>
    <property type="molecule type" value="Genomic_DNA"/>
</dbReference>
<keyword evidence="3" id="KW-1185">Reference proteome</keyword>